<protein>
    <recommendedName>
        <fullName evidence="4">ABC transporter permease</fullName>
    </recommendedName>
</protein>
<evidence type="ECO:0008006" key="4">
    <source>
        <dbReference type="Google" id="ProtNLM"/>
    </source>
</evidence>
<keyword evidence="1" id="KW-0472">Membrane</keyword>
<reference evidence="2 3" key="1">
    <citation type="journal article" date="2016" name="Nat. Commun.">
        <title>Thousands of microbial genomes shed light on interconnected biogeochemical processes in an aquifer system.</title>
        <authorList>
            <person name="Anantharaman K."/>
            <person name="Brown C.T."/>
            <person name="Hug L.A."/>
            <person name="Sharon I."/>
            <person name="Castelle C.J."/>
            <person name="Probst A.J."/>
            <person name="Thomas B.C."/>
            <person name="Singh A."/>
            <person name="Wilkins M.J."/>
            <person name="Karaoz U."/>
            <person name="Brodie E.L."/>
            <person name="Williams K.H."/>
            <person name="Hubbard S.S."/>
            <person name="Banfield J.F."/>
        </authorList>
    </citation>
    <scope>NUCLEOTIDE SEQUENCE [LARGE SCALE GENOMIC DNA]</scope>
</reference>
<feature type="transmembrane region" description="Helical" evidence="1">
    <location>
        <begin position="221"/>
        <end position="242"/>
    </location>
</feature>
<dbReference type="Proteomes" id="UP000185874">
    <property type="component" value="Unassembled WGS sequence"/>
</dbReference>
<gene>
    <name evidence="2" type="ORF">A3K55_00560</name>
</gene>
<dbReference type="Pfam" id="PF06182">
    <property type="entry name" value="ABC2_membrane_6"/>
    <property type="match status" value="1"/>
</dbReference>
<sequence>TLQVYFAYRLSFIFWRFQVIISFLIFYYLWFAVSQGKDLVGSYTVPQIYSYFVIGYVVRALVFSTRTGDIGGDIQSGTLSSLLLKPIGIIKYYFSCDLVDKVFNLVFMAIEFSLILLFLHPQLVLPDPLNLFYFVLSIIIGVVIFFFYSLIISFLTFWTEQAWSSRFLFGIVFINLFSGQYLPLDFLPRSIFKFLTYTPFPYLYYYPLRFWLGKETGTQPLFILLTAFSYLALLYFLANLLWIRGKLKYQAYGN</sequence>
<feature type="transmembrane region" description="Helical" evidence="1">
    <location>
        <begin position="12"/>
        <end position="31"/>
    </location>
</feature>
<dbReference type="PANTHER" id="PTHR36832">
    <property type="entry name" value="SLR1174 PROTEIN-RELATED"/>
    <property type="match status" value="1"/>
</dbReference>
<feature type="non-terminal residue" evidence="2">
    <location>
        <position position="1"/>
    </location>
</feature>
<accession>A0A1F7SEU4</accession>
<feature type="transmembrane region" description="Helical" evidence="1">
    <location>
        <begin position="131"/>
        <end position="155"/>
    </location>
</feature>
<feature type="transmembrane region" description="Helical" evidence="1">
    <location>
        <begin position="43"/>
        <end position="62"/>
    </location>
</feature>
<proteinExistence type="predicted"/>
<name>A0A1F7SEU4_9BACT</name>
<keyword evidence="1" id="KW-1133">Transmembrane helix</keyword>
<evidence type="ECO:0000313" key="2">
    <source>
        <dbReference type="EMBL" id="OGL52290.1"/>
    </source>
</evidence>
<keyword evidence="1" id="KW-0812">Transmembrane</keyword>
<dbReference type="InterPro" id="IPR010390">
    <property type="entry name" value="ABC-2_transporter-like"/>
</dbReference>
<dbReference type="PANTHER" id="PTHR36832:SF1">
    <property type="entry name" value="SLR1174 PROTEIN"/>
    <property type="match status" value="1"/>
</dbReference>
<evidence type="ECO:0000313" key="3">
    <source>
        <dbReference type="Proteomes" id="UP000185874"/>
    </source>
</evidence>
<comment type="caution">
    <text evidence="2">The sequence shown here is derived from an EMBL/GenBank/DDBJ whole genome shotgun (WGS) entry which is preliminary data.</text>
</comment>
<dbReference type="AlphaFoldDB" id="A0A1F7SEU4"/>
<dbReference type="EMBL" id="MGDJ01000028">
    <property type="protein sequence ID" value="OGL52290.1"/>
    <property type="molecule type" value="Genomic_DNA"/>
</dbReference>
<evidence type="ECO:0000256" key="1">
    <source>
        <dbReference type="SAM" id="Phobius"/>
    </source>
</evidence>
<feature type="transmembrane region" description="Helical" evidence="1">
    <location>
        <begin position="167"/>
        <end position="184"/>
    </location>
</feature>
<organism evidence="2 3">
    <name type="scientific">Candidatus Shapirobacteria bacterium RBG_13_44_7</name>
    <dbReference type="NCBI Taxonomy" id="1802149"/>
    <lineage>
        <taxon>Bacteria</taxon>
        <taxon>Candidatus Shapironibacteriota</taxon>
    </lineage>
</organism>
<feature type="transmembrane region" description="Helical" evidence="1">
    <location>
        <begin position="101"/>
        <end position="119"/>
    </location>
</feature>